<reference evidence="1 2" key="1">
    <citation type="submission" date="2020-08" db="EMBL/GenBank/DDBJ databases">
        <title>Genome public.</title>
        <authorList>
            <person name="Liu C."/>
            <person name="Sun Q."/>
        </authorList>
    </citation>
    <scope>NUCLEOTIDE SEQUENCE [LARGE SCALE GENOMIC DNA]</scope>
    <source>
        <strain evidence="1 2">BX4</strain>
    </source>
</reference>
<name>A0ABR7EZE6_9FIRM</name>
<protein>
    <submittedName>
        <fullName evidence="1">Uncharacterized protein</fullName>
    </submittedName>
</protein>
<proteinExistence type="predicted"/>
<evidence type="ECO:0000313" key="1">
    <source>
        <dbReference type="EMBL" id="MBC5666708.1"/>
    </source>
</evidence>
<evidence type="ECO:0000313" key="2">
    <source>
        <dbReference type="Proteomes" id="UP000597877"/>
    </source>
</evidence>
<dbReference type="EMBL" id="JACOOZ010000001">
    <property type="protein sequence ID" value="MBC5666708.1"/>
    <property type="molecule type" value="Genomic_DNA"/>
</dbReference>
<comment type="caution">
    <text evidence="1">The sequence shown here is derived from an EMBL/GenBank/DDBJ whole genome shotgun (WGS) entry which is preliminary data.</text>
</comment>
<sequence length="137" mass="16482">MNYWDSSYCVKISKIFKRAVEWKNIDLFDFIEYLGKSEVLKKLYRYEASIISQGELYIIGLLVEEFPELSDRHGIYKENIAEWLGYLYGYLMIDNVSIRLLERIDWEKLYKMYDTLHTQSCAYVKNYILTEKIVKNS</sequence>
<accession>A0ABR7EZE6</accession>
<gene>
    <name evidence="1" type="ORF">H8S00_01690</name>
</gene>
<organism evidence="1 2">
    <name type="scientific">Eubacterium segne</name>
    <dbReference type="NCBI Taxonomy" id="2763045"/>
    <lineage>
        <taxon>Bacteria</taxon>
        <taxon>Bacillati</taxon>
        <taxon>Bacillota</taxon>
        <taxon>Clostridia</taxon>
        <taxon>Eubacteriales</taxon>
        <taxon>Eubacteriaceae</taxon>
        <taxon>Eubacterium</taxon>
    </lineage>
</organism>
<dbReference type="RefSeq" id="WP_186839851.1">
    <property type="nucleotide sequence ID" value="NZ_JACOOZ010000001.1"/>
</dbReference>
<dbReference type="Proteomes" id="UP000597877">
    <property type="component" value="Unassembled WGS sequence"/>
</dbReference>
<keyword evidence="2" id="KW-1185">Reference proteome</keyword>